<gene>
    <name evidence="2" type="ORF">Krac_6486</name>
</gene>
<sequence length="80" mass="8546">MINFILTLTSMLSAVLIGWLNSIALRHFHAVILNISLGPIDTIFLVVGLLAIGSGINAMVRLRGGVRVAQEGEQIGSHQP</sequence>
<proteinExistence type="predicted"/>
<evidence type="ECO:0000313" key="3">
    <source>
        <dbReference type="Proteomes" id="UP000004508"/>
    </source>
</evidence>
<accession>D6TUX0</accession>
<keyword evidence="1" id="KW-0472">Membrane</keyword>
<dbReference type="RefSeq" id="WP_007917462.1">
    <property type="nucleotide sequence ID" value="NZ_ADVG01000003.1"/>
</dbReference>
<keyword evidence="1" id="KW-1133">Transmembrane helix</keyword>
<evidence type="ECO:0000256" key="1">
    <source>
        <dbReference type="SAM" id="Phobius"/>
    </source>
</evidence>
<dbReference type="InParanoid" id="D6TUX0"/>
<reference evidence="2 3" key="1">
    <citation type="journal article" date="2011" name="Stand. Genomic Sci.">
        <title>Non-contiguous finished genome sequence and contextual data of the filamentous soil bacterium Ktedonobacter racemifer type strain (SOSP1-21).</title>
        <authorList>
            <person name="Chang Y.J."/>
            <person name="Land M."/>
            <person name="Hauser L."/>
            <person name="Chertkov O."/>
            <person name="Del Rio T.G."/>
            <person name="Nolan M."/>
            <person name="Copeland A."/>
            <person name="Tice H."/>
            <person name="Cheng J.F."/>
            <person name="Lucas S."/>
            <person name="Han C."/>
            <person name="Goodwin L."/>
            <person name="Pitluck S."/>
            <person name="Ivanova N."/>
            <person name="Ovchinikova G."/>
            <person name="Pati A."/>
            <person name="Chen A."/>
            <person name="Palaniappan K."/>
            <person name="Mavromatis K."/>
            <person name="Liolios K."/>
            <person name="Brettin T."/>
            <person name="Fiebig A."/>
            <person name="Rohde M."/>
            <person name="Abt B."/>
            <person name="Goker M."/>
            <person name="Detter J.C."/>
            <person name="Woyke T."/>
            <person name="Bristow J."/>
            <person name="Eisen J.A."/>
            <person name="Markowitz V."/>
            <person name="Hugenholtz P."/>
            <person name="Kyrpides N.C."/>
            <person name="Klenk H.P."/>
            <person name="Lapidus A."/>
        </authorList>
    </citation>
    <scope>NUCLEOTIDE SEQUENCE [LARGE SCALE GENOMIC DNA]</scope>
    <source>
        <strain evidence="3">DSM 44963</strain>
    </source>
</reference>
<keyword evidence="1" id="KW-0812">Transmembrane</keyword>
<dbReference type="Proteomes" id="UP000004508">
    <property type="component" value="Unassembled WGS sequence"/>
</dbReference>
<evidence type="ECO:0000313" key="2">
    <source>
        <dbReference type="EMBL" id="EFH85296.1"/>
    </source>
</evidence>
<protein>
    <submittedName>
        <fullName evidence="2">Major facilitator superfamily MFS_1</fullName>
    </submittedName>
</protein>
<dbReference type="EMBL" id="ADVG01000003">
    <property type="protein sequence ID" value="EFH85296.1"/>
    <property type="molecule type" value="Genomic_DNA"/>
</dbReference>
<keyword evidence="3" id="KW-1185">Reference proteome</keyword>
<name>D6TUX0_KTERA</name>
<dbReference type="AlphaFoldDB" id="D6TUX0"/>
<organism evidence="2 3">
    <name type="scientific">Ktedonobacter racemifer DSM 44963</name>
    <dbReference type="NCBI Taxonomy" id="485913"/>
    <lineage>
        <taxon>Bacteria</taxon>
        <taxon>Bacillati</taxon>
        <taxon>Chloroflexota</taxon>
        <taxon>Ktedonobacteria</taxon>
        <taxon>Ktedonobacterales</taxon>
        <taxon>Ktedonobacteraceae</taxon>
        <taxon>Ktedonobacter</taxon>
    </lineage>
</organism>
<comment type="caution">
    <text evidence="2">The sequence shown here is derived from an EMBL/GenBank/DDBJ whole genome shotgun (WGS) entry which is preliminary data.</text>
</comment>
<dbReference type="STRING" id="485913.Krac_6486"/>
<feature type="transmembrane region" description="Helical" evidence="1">
    <location>
        <begin position="32"/>
        <end position="53"/>
    </location>
</feature>